<proteinExistence type="predicted"/>
<reference evidence="1" key="1">
    <citation type="journal article" date="2023" name="Mol. Biol. Evol.">
        <title>Third-Generation Sequencing Reveals the Adaptive Role of the Epigenome in Three Deep-Sea Polychaetes.</title>
        <authorList>
            <person name="Perez M."/>
            <person name="Aroh O."/>
            <person name="Sun Y."/>
            <person name="Lan Y."/>
            <person name="Juniper S.K."/>
            <person name="Young C.R."/>
            <person name="Angers B."/>
            <person name="Qian P.Y."/>
        </authorList>
    </citation>
    <scope>NUCLEOTIDE SEQUENCE</scope>
    <source>
        <strain evidence="1">P08H-3</strain>
    </source>
</reference>
<gene>
    <name evidence="1" type="ORF">LSH36_535g01015</name>
</gene>
<dbReference type="InterPro" id="IPR029058">
    <property type="entry name" value="AB_hydrolase_fold"/>
</dbReference>
<protein>
    <submittedName>
        <fullName evidence="1">Uncharacterized protein</fullName>
    </submittedName>
</protein>
<keyword evidence="2" id="KW-1185">Reference proteome</keyword>
<accession>A0AAD9J8D6</accession>
<comment type="caution">
    <text evidence="1">The sequence shown here is derived from an EMBL/GenBank/DDBJ whole genome shotgun (WGS) entry which is preliminary data.</text>
</comment>
<dbReference type="GO" id="GO:0017171">
    <property type="term" value="F:serine hydrolase activity"/>
    <property type="evidence" value="ECO:0007669"/>
    <property type="project" value="TreeGrafter"/>
</dbReference>
<evidence type="ECO:0000313" key="1">
    <source>
        <dbReference type="EMBL" id="KAK2147795.1"/>
    </source>
</evidence>
<dbReference type="PANTHER" id="PTHR20908:SF4">
    <property type="entry name" value="SI:DKEY-5I3.5"/>
    <property type="match status" value="1"/>
</dbReference>
<dbReference type="EMBL" id="JAODUP010000535">
    <property type="protein sequence ID" value="KAK2147795.1"/>
    <property type="molecule type" value="Genomic_DNA"/>
</dbReference>
<name>A0AAD9J8D6_9ANNE</name>
<dbReference type="Gene3D" id="3.40.50.1820">
    <property type="entry name" value="alpha/beta hydrolase"/>
    <property type="match status" value="1"/>
</dbReference>
<dbReference type="SUPFAM" id="SSF53474">
    <property type="entry name" value="alpha/beta-Hydrolases"/>
    <property type="match status" value="1"/>
</dbReference>
<evidence type="ECO:0000313" key="2">
    <source>
        <dbReference type="Proteomes" id="UP001208570"/>
    </source>
</evidence>
<dbReference type="PANTHER" id="PTHR20908">
    <property type="entry name" value="LD15586P"/>
    <property type="match status" value="1"/>
</dbReference>
<dbReference type="Proteomes" id="UP001208570">
    <property type="component" value="Unassembled WGS sequence"/>
</dbReference>
<dbReference type="Pfam" id="PF05705">
    <property type="entry name" value="DUF829"/>
    <property type="match status" value="1"/>
</dbReference>
<sequence length="307" mass="35252">MQHIRCHNTIRRSVFSSILSDGTYYHIRGMTIQCEATATRISRHLYLHKPVKDTIRRGQARTLALMFPCPNTPDSVVKRYSDLYLDRGVNVLCINSNVRQFLWPPAAKAISQEVLDYLATNETPLSTNQFLVHTLSLGSYMYAVMLMTIFEKEYQYAFLKSKIRGQVFDSFIYGGKRNVVNVLGAVISNSMISGAMRNLAFIYDLLTKSETHNFYDGVGRFLEMAPIHSPVLFYHSLNDPLCNSAAFHSLVDQWSGKEGIDLHVKCWHQSKHAQHFQEHPREYLKAMQSYLEKVGVPETCHLTRTMF</sequence>
<dbReference type="AlphaFoldDB" id="A0AAD9J8D6"/>
<organism evidence="1 2">
    <name type="scientific">Paralvinella palmiformis</name>
    <dbReference type="NCBI Taxonomy" id="53620"/>
    <lineage>
        <taxon>Eukaryota</taxon>
        <taxon>Metazoa</taxon>
        <taxon>Spiralia</taxon>
        <taxon>Lophotrochozoa</taxon>
        <taxon>Annelida</taxon>
        <taxon>Polychaeta</taxon>
        <taxon>Sedentaria</taxon>
        <taxon>Canalipalpata</taxon>
        <taxon>Terebellida</taxon>
        <taxon>Terebelliformia</taxon>
        <taxon>Alvinellidae</taxon>
        <taxon>Paralvinella</taxon>
    </lineage>
</organism>
<dbReference type="InterPro" id="IPR008547">
    <property type="entry name" value="DUF829_TMEM53"/>
</dbReference>